<dbReference type="OrthoDB" id="1442549at2"/>
<accession>A0A4V5MN41</accession>
<dbReference type="RefSeq" id="WP_136899831.1">
    <property type="nucleotide sequence ID" value="NZ_SUME01000001.1"/>
</dbReference>
<organism evidence="1 2">
    <name type="scientific">Sphingobacterium olei</name>
    <dbReference type="NCBI Taxonomy" id="2571155"/>
    <lineage>
        <taxon>Bacteria</taxon>
        <taxon>Pseudomonadati</taxon>
        <taxon>Bacteroidota</taxon>
        <taxon>Sphingobacteriia</taxon>
        <taxon>Sphingobacteriales</taxon>
        <taxon>Sphingobacteriaceae</taxon>
        <taxon>Sphingobacterium</taxon>
    </lineage>
</organism>
<dbReference type="EMBL" id="SUME01000001">
    <property type="protein sequence ID" value="TJZ63288.1"/>
    <property type="molecule type" value="Genomic_DNA"/>
</dbReference>
<name>A0A4V5MN41_9SPHI</name>
<dbReference type="AlphaFoldDB" id="A0A4V5MN41"/>
<sequence>MNNLGVNVKLNGDQITKAGFDNENFVLTAMVTFVHRKDGSNAFAFDVGGLDSEANKHVDWLNVKLNTTIN</sequence>
<comment type="caution">
    <text evidence="1">The sequence shown here is derived from an EMBL/GenBank/DDBJ whole genome shotgun (WGS) entry which is preliminary data.</text>
</comment>
<proteinExistence type="predicted"/>
<dbReference type="Proteomes" id="UP000306808">
    <property type="component" value="Unassembled WGS sequence"/>
</dbReference>
<keyword evidence="2" id="KW-1185">Reference proteome</keyword>
<protein>
    <submittedName>
        <fullName evidence="1">Uncharacterized protein</fullName>
    </submittedName>
</protein>
<reference evidence="1 2" key="1">
    <citation type="submission" date="2019-04" db="EMBL/GenBank/DDBJ databases">
        <title>Sphingobacterium olei sp. nov., isolated from oil-contaminated soil.</title>
        <authorList>
            <person name="Liu B."/>
        </authorList>
    </citation>
    <scope>NUCLEOTIDE SEQUENCE [LARGE SCALE GENOMIC DNA]</scope>
    <source>
        <strain evidence="1 2">HAL-9</strain>
    </source>
</reference>
<evidence type="ECO:0000313" key="1">
    <source>
        <dbReference type="EMBL" id="TJZ63288.1"/>
    </source>
</evidence>
<gene>
    <name evidence="1" type="ORF">FAZ15_03115</name>
</gene>
<evidence type="ECO:0000313" key="2">
    <source>
        <dbReference type="Proteomes" id="UP000306808"/>
    </source>
</evidence>